<dbReference type="SUPFAM" id="SSF51430">
    <property type="entry name" value="NAD(P)-linked oxidoreductase"/>
    <property type="match status" value="1"/>
</dbReference>
<accession>A0A5P8NYG7</accession>
<name>A0A5P8NYG7_9BACT</name>
<organism evidence="2 3">
    <name type="scientific">Sulfurimonas lithotrophica</name>
    <dbReference type="NCBI Taxonomy" id="2590022"/>
    <lineage>
        <taxon>Bacteria</taxon>
        <taxon>Pseudomonadati</taxon>
        <taxon>Campylobacterota</taxon>
        <taxon>Epsilonproteobacteria</taxon>
        <taxon>Campylobacterales</taxon>
        <taxon>Sulfurimonadaceae</taxon>
        <taxon>Sulfurimonas</taxon>
    </lineage>
</organism>
<dbReference type="KEGG" id="sulg:FJR48_01465"/>
<protein>
    <submittedName>
        <fullName evidence="2">Aldo/keto reductase</fullName>
    </submittedName>
</protein>
<dbReference type="Gene3D" id="3.20.20.100">
    <property type="entry name" value="NADP-dependent oxidoreductase domain"/>
    <property type="match status" value="1"/>
</dbReference>
<dbReference type="InterPro" id="IPR020471">
    <property type="entry name" value="AKR"/>
</dbReference>
<gene>
    <name evidence="2" type="ORF">FJR48_01465</name>
</gene>
<dbReference type="PANTHER" id="PTHR43312:SF1">
    <property type="entry name" value="NADP-DEPENDENT OXIDOREDUCTASE DOMAIN-CONTAINING PROTEIN"/>
    <property type="match status" value="1"/>
</dbReference>
<dbReference type="GO" id="GO:0016491">
    <property type="term" value="F:oxidoreductase activity"/>
    <property type="evidence" value="ECO:0007669"/>
    <property type="project" value="InterPro"/>
</dbReference>
<dbReference type="InterPro" id="IPR036812">
    <property type="entry name" value="NAD(P)_OxRdtase_dom_sf"/>
</dbReference>
<dbReference type="OrthoDB" id="9804790at2"/>
<keyword evidence="3" id="KW-1185">Reference proteome</keyword>
<dbReference type="InterPro" id="IPR053135">
    <property type="entry name" value="AKR2_Oxidoreductase"/>
</dbReference>
<dbReference type="InterPro" id="IPR023210">
    <property type="entry name" value="NADP_OxRdtase_dom"/>
</dbReference>
<dbReference type="PRINTS" id="PR00069">
    <property type="entry name" value="ALDKETRDTASE"/>
</dbReference>
<sequence>MKKIIFGTQRISEHNPQHLQALKEAIKSGIKIIDTSPSYIDGSAQRTIALAFRELEDDIKQNIEIISKFDINSNPTEVLEKSLKDLEIDYIDCLLIENPESILYKALEEGLSKDERLDEMNRVIFDAFLECESLIQNGKIKSYGISSEAFSIVHNNDKFLPYEDLITLAHNAAEELKNNNHGFSTIELPINILESEGLICAKWAKENSLRVIATRPLNAITNNQVYRLADYDESHEYYHHLNELLEVTDNEMLKPLFNLFEELDASKHKFGWIGDYETFLYTQAIPHIQKSLKSIDEKNAQTMLNFIDLFLIEYKKMVAYECSKKTKIALKEVFKDCRLSMQECALSYLLNIDDIDYIAVGMRKPSYVHEIMSLG</sequence>
<dbReference type="Pfam" id="PF00248">
    <property type="entry name" value="Aldo_ket_red"/>
    <property type="match status" value="1"/>
</dbReference>
<dbReference type="EMBL" id="CP043617">
    <property type="protein sequence ID" value="QFR48461.1"/>
    <property type="molecule type" value="Genomic_DNA"/>
</dbReference>
<reference evidence="2 3" key="1">
    <citation type="submission" date="2019-09" db="EMBL/GenBank/DDBJ databases">
        <title>Sulfurimonas gotlandica sp. nov., a chemoautotrophic and psychrotolerant epsilonproteobacterium isolated from a pelagic redoxcline, and an emended description of the genus Sulfurimonas.</title>
        <authorList>
            <person name="Wang S."/>
            <person name="Jiang L."/>
            <person name="Shao S."/>
        </authorList>
    </citation>
    <scope>NUCLEOTIDE SEQUENCE [LARGE SCALE GENOMIC DNA]</scope>
    <source>
        <strain evidence="2 3">GYSZ_1</strain>
    </source>
</reference>
<evidence type="ECO:0000259" key="1">
    <source>
        <dbReference type="Pfam" id="PF00248"/>
    </source>
</evidence>
<feature type="domain" description="NADP-dependent oxidoreductase" evidence="1">
    <location>
        <begin position="3"/>
        <end position="372"/>
    </location>
</feature>
<dbReference type="RefSeq" id="WP_152306404.1">
    <property type="nucleotide sequence ID" value="NZ_CP043617.1"/>
</dbReference>
<evidence type="ECO:0000313" key="3">
    <source>
        <dbReference type="Proteomes" id="UP000326944"/>
    </source>
</evidence>
<dbReference type="PANTHER" id="PTHR43312">
    <property type="entry name" value="D-THREO-ALDOSE 1-DEHYDROGENASE"/>
    <property type="match status" value="1"/>
</dbReference>
<dbReference type="Proteomes" id="UP000326944">
    <property type="component" value="Chromosome"/>
</dbReference>
<evidence type="ECO:0000313" key="2">
    <source>
        <dbReference type="EMBL" id="QFR48461.1"/>
    </source>
</evidence>
<dbReference type="AlphaFoldDB" id="A0A5P8NYG7"/>
<proteinExistence type="predicted"/>